<sequence>MRETRSSAPPRGRSARHLAPLLAIGLVLAAPGAAFADPGATPTGAPTDAPVSAPTAQEAAPLAEQAPAPAQASDGPGPSTPSKLYVKPQPVGQGGDGCGAGAPGWIGRTVPLSDGTSDVSLSAWSGAAQPGVGTVTVGFRVWDTTAGESGDTGGVTRTSQSVVGTGGWGQATVGRALADGHQYGWNAWTTGGGVNSPVTADCAFKVDLTSPTSASIAPSLVFPPSGSGATPTGFAGDPGITVRVTSKDPVPSGCADGCLASGVREFRYTLSSNLQSGATGTVPASLAADGTAYADVPISVGAGDWGTHVLTVNAVDGAGNSDPRTSSYNFYAPWKKDRPDVAGDIDVDGVPDFLAPAADGSLALFRGGSGASEPETVSPAASSPLHDDWNNYLLAHRGAVVGQGDSLFAYHKETKQLFVYANDGNATPNPAFGSFTRSVGPLGGMTFCRSNGIDGTWNHITRMTAVRWGTGGTSLVTVEQGHLRYYFGTRSGQNNCLSAGVELGAPGEDWSGFTLMYPGDVNGVPTLWARDTVTGAVTGLPLPLDANGQVVKGSAPLPLPAHKPLLSALQGDGGASLCADIDHGWTGNGTAAVLGNCSEQGAASSQAVTLGTDGSVHVLGKCLDVTDALTESGSPVNLWDCNNSPAQKWVAGPHPGTLMNPNAGKCLDAPSTAGPGTHLVIGDCQDAASDRWTVPATRAVLPLGLAAGVAPLVDSPGDFDADGHADLVVAFADGRKVRYPGIAPEGDLPRFGEPRALSAQPAGYNIGSIHAQGRCLDNYGASNNSALRLYDCWNGASQDFWFASDGTLRTGGRCVGVEDNRTDWGAPVVITDCQAAGGQIWTFREDGSIYNPASDSCLELPGWNDANGTAVGIWQCYGNANQRWTLSPNTA</sequence>
<dbReference type="Gene3D" id="2.80.10.50">
    <property type="match status" value="3"/>
</dbReference>
<dbReference type="RefSeq" id="WP_328957902.1">
    <property type="nucleotide sequence ID" value="NZ_CP108110.1"/>
</dbReference>
<dbReference type="SMART" id="SM00458">
    <property type="entry name" value="RICIN"/>
    <property type="match status" value="2"/>
</dbReference>
<evidence type="ECO:0000313" key="4">
    <source>
        <dbReference type="EMBL" id="WUQ87340.1"/>
    </source>
</evidence>
<feature type="region of interest" description="Disordered" evidence="1">
    <location>
        <begin position="34"/>
        <end position="103"/>
    </location>
</feature>
<dbReference type="Proteomes" id="UP001432222">
    <property type="component" value="Chromosome"/>
</dbReference>
<evidence type="ECO:0000313" key="5">
    <source>
        <dbReference type="Proteomes" id="UP001432222"/>
    </source>
</evidence>
<dbReference type="EMBL" id="CP108110">
    <property type="protein sequence ID" value="WUQ87340.1"/>
    <property type="molecule type" value="Genomic_DNA"/>
</dbReference>
<feature type="signal peptide" evidence="2">
    <location>
        <begin position="1"/>
        <end position="36"/>
    </location>
</feature>
<name>A0ABZ1U845_9ACTN</name>
<dbReference type="InterPro" id="IPR035992">
    <property type="entry name" value="Ricin_B-like_lectins"/>
</dbReference>
<keyword evidence="5" id="KW-1185">Reference proteome</keyword>
<protein>
    <submittedName>
        <fullName evidence="4">Ricin-type beta-trefoil lectin domain protein</fullName>
    </submittedName>
</protein>
<reference evidence="4" key="1">
    <citation type="submission" date="2022-10" db="EMBL/GenBank/DDBJ databases">
        <title>The complete genomes of actinobacterial strains from the NBC collection.</title>
        <authorList>
            <person name="Joergensen T.S."/>
            <person name="Alvarez Arevalo M."/>
            <person name="Sterndorff E.B."/>
            <person name="Faurdal D."/>
            <person name="Vuksanovic O."/>
            <person name="Mourched A.-S."/>
            <person name="Charusanti P."/>
            <person name="Shaw S."/>
            <person name="Blin K."/>
            <person name="Weber T."/>
        </authorList>
    </citation>
    <scope>NUCLEOTIDE SEQUENCE</scope>
    <source>
        <strain evidence="4">NBC_00222</strain>
    </source>
</reference>
<evidence type="ECO:0000256" key="2">
    <source>
        <dbReference type="SAM" id="SignalP"/>
    </source>
</evidence>
<evidence type="ECO:0000256" key="1">
    <source>
        <dbReference type="SAM" id="MobiDB-lite"/>
    </source>
</evidence>
<keyword evidence="2" id="KW-0732">Signal</keyword>
<feature type="compositionally biased region" description="Gly residues" evidence="1">
    <location>
        <begin position="92"/>
        <end position="103"/>
    </location>
</feature>
<feature type="domain" description="Ricin B lectin" evidence="3">
    <location>
        <begin position="567"/>
        <end position="695"/>
    </location>
</feature>
<proteinExistence type="predicted"/>
<dbReference type="PROSITE" id="PS50231">
    <property type="entry name" value="RICIN_B_LECTIN"/>
    <property type="match status" value="2"/>
</dbReference>
<dbReference type="Pfam" id="PF00652">
    <property type="entry name" value="Ricin_B_lectin"/>
    <property type="match status" value="2"/>
</dbReference>
<feature type="compositionally biased region" description="Low complexity" evidence="1">
    <location>
        <begin position="34"/>
        <end position="72"/>
    </location>
</feature>
<evidence type="ECO:0000259" key="3">
    <source>
        <dbReference type="SMART" id="SM00458"/>
    </source>
</evidence>
<feature type="domain" description="Ricin B lectin" evidence="3">
    <location>
        <begin position="762"/>
        <end position="887"/>
    </location>
</feature>
<dbReference type="InterPro" id="IPR000772">
    <property type="entry name" value="Ricin_B_lectin"/>
</dbReference>
<accession>A0ABZ1U845</accession>
<feature type="chain" id="PRO_5046056401" evidence="2">
    <location>
        <begin position="37"/>
        <end position="891"/>
    </location>
</feature>
<gene>
    <name evidence="4" type="ORF">OHA16_32885</name>
</gene>
<dbReference type="SUPFAM" id="SSF50370">
    <property type="entry name" value="Ricin B-like lectins"/>
    <property type="match status" value="2"/>
</dbReference>
<organism evidence="4 5">
    <name type="scientific">Kitasatospora purpeofusca</name>
    <dbReference type="NCBI Taxonomy" id="67352"/>
    <lineage>
        <taxon>Bacteria</taxon>
        <taxon>Bacillati</taxon>
        <taxon>Actinomycetota</taxon>
        <taxon>Actinomycetes</taxon>
        <taxon>Kitasatosporales</taxon>
        <taxon>Streptomycetaceae</taxon>
        <taxon>Kitasatospora</taxon>
    </lineage>
</organism>
<dbReference type="CDD" id="cd23418">
    <property type="entry name" value="beta-trefoil_Ricin_XLN-like"/>
    <property type="match status" value="1"/>
</dbReference>